<evidence type="ECO:0000256" key="1">
    <source>
        <dbReference type="ARBA" id="ARBA00013169"/>
    </source>
</evidence>
<dbReference type="Gene3D" id="1.10.730.10">
    <property type="entry name" value="Isoleucyl-tRNA Synthetase, Domain 1"/>
    <property type="match status" value="1"/>
</dbReference>
<evidence type="ECO:0000256" key="2">
    <source>
        <dbReference type="ARBA" id="ARBA00022598"/>
    </source>
</evidence>
<evidence type="ECO:0000256" key="7">
    <source>
        <dbReference type="ARBA" id="ARBA00047552"/>
    </source>
</evidence>
<comment type="caution">
    <text evidence="11">The sequence shown here is derived from an EMBL/GenBank/DDBJ whole genome shotgun (WGS) entry which is preliminary data.</text>
</comment>
<protein>
    <recommendedName>
        <fullName evidence="1 8">Valine--tRNA ligase</fullName>
        <ecNumber evidence="1 8">6.1.1.9</ecNumber>
    </recommendedName>
</protein>
<dbReference type="GO" id="GO:0004832">
    <property type="term" value="F:valine-tRNA ligase activity"/>
    <property type="evidence" value="ECO:0007669"/>
    <property type="project" value="UniProtKB-UniRule"/>
</dbReference>
<comment type="catalytic activity">
    <reaction evidence="7">
        <text>tRNA(Val) + L-valine + ATP = L-valyl-tRNA(Val) + AMP + diphosphate</text>
        <dbReference type="Rhea" id="RHEA:10704"/>
        <dbReference type="Rhea" id="RHEA-COMP:9672"/>
        <dbReference type="Rhea" id="RHEA-COMP:9708"/>
        <dbReference type="ChEBI" id="CHEBI:30616"/>
        <dbReference type="ChEBI" id="CHEBI:33019"/>
        <dbReference type="ChEBI" id="CHEBI:57762"/>
        <dbReference type="ChEBI" id="CHEBI:78442"/>
        <dbReference type="ChEBI" id="CHEBI:78537"/>
        <dbReference type="ChEBI" id="CHEBI:456215"/>
        <dbReference type="EC" id="6.1.1.9"/>
    </reaction>
</comment>
<keyword evidence="6" id="KW-0030">Aminoacyl-tRNA synthetase</keyword>
<dbReference type="InterPro" id="IPR033705">
    <property type="entry name" value="Anticodon_Ia_Val"/>
</dbReference>
<dbReference type="CDD" id="cd07962">
    <property type="entry name" value="Anticodon_Ia_Val"/>
    <property type="match status" value="1"/>
</dbReference>
<feature type="non-terminal residue" evidence="11">
    <location>
        <position position="1"/>
    </location>
</feature>
<keyword evidence="5" id="KW-0648">Protein biosynthesis</keyword>
<evidence type="ECO:0000259" key="10">
    <source>
        <dbReference type="Pfam" id="PF08264"/>
    </source>
</evidence>
<feature type="domain" description="Aminoacyl-tRNA synthetase class Ia" evidence="9">
    <location>
        <begin position="1"/>
        <end position="421"/>
    </location>
</feature>
<dbReference type="SUPFAM" id="SSF52374">
    <property type="entry name" value="Nucleotidylyl transferase"/>
    <property type="match status" value="1"/>
</dbReference>
<dbReference type="SUPFAM" id="SSF50677">
    <property type="entry name" value="ValRS/IleRS/LeuRS editing domain"/>
    <property type="match status" value="1"/>
</dbReference>
<dbReference type="Proteomes" id="UP000176645">
    <property type="component" value="Unassembled WGS sequence"/>
</dbReference>
<evidence type="ECO:0000313" key="12">
    <source>
        <dbReference type="Proteomes" id="UP000176645"/>
    </source>
</evidence>
<evidence type="ECO:0000256" key="4">
    <source>
        <dbReference type="ARBA" id="ARBA00022840"/>
    </source>
</evidence>
<reference evidence="11 12" key="1">
    <citation type="journal article" date="2016" name="Nat. Commun.">
        <title>Thousands of microbial genomes shed light on interconnected biogeochemical processes in an aquifer system.</title>
        <authorList>
            <person name="Anantharaman K."/>
            <person name="Brown C.T."/>
            <person name="Hug L.A."/>
            <person name="Sharon I."/>
            <person name="Castelle C.J."/>
            <person name="Probst A.J."/>
            <person name="Thomas B.C."/>
            <person name="Singh A."/>
            <person name="Wilkins M.J."/>
            <person name="Karaoz U."/>
            <person name="Brodie E.L."/>
            <person name="Williams K.H."/>
            <person name="Hubbard S.S."/>
            <person name="Banfield J.F."/>
        </authorList>
    </citation>
    <scope>NUCLEOTIDE SEQUENCE [LARGE SCALE GENOMIC DNA]</scope>
</reference>
<keyword evidence="4" id="KW-0067">ATP-binding</keyword>
<dbReference type="EC" id="6.1.1.9" evidence="1 8"/>
<evidence type="ECO:0000313" key="11">
    <source>
        <dbReference type="EMBL" id="OGY27258.1"/>
    </source>
</evidence>
<dbReference type="InterPro" id="IPR002303">
    <property type="entry name" value="Valyl-tRNA_ligase"/>
</dbReference>
<dbReference type="Gene3D" id="3.40.50.620">
    <property type="entry name" value="HUPs"/>
    <property type="match status" value="2"/>
</dbReference>
<dbReference type="GO" id="GO:0002161">
    <property type="term" value="F:aminoacyl-tRNA deacylase activity"/>
    <property type="evidence" value="ECO:0007669"/>
    <property type="project" value="InterPro"/>
</dbReference>
<dbReference type="PANTHER" id="PTHR11946">
    <property type="entry name" value="VALYL-TRNA SYNTHETASES"/>
    <property type="match status" value="1"/>
</dbReference>
<dbReference type="GO" id="GO:0006438">
    <property type="term" value="P:valyl-tRNA aminoacylation"/>
    <property type="evidence" value="ECO:0007669"/>
    <property type="project" value="UniProtKB-UniRule"/>
</dbReference>
<sequence length="559" mass="64430">DDGLIYKGERIINWCRRCGTALSDLEVEHEERRGKLWHIRYPIRNPRSRTQALGFITVATTRPETMLGDTAVAVNPTDKRYKKLVGKTVLLPIMDREIPIITDELVDPEFGTGAVKVTPGHDPIDFEIGQKHGLKINLVIGTDGKMSSEAGEFSGQTISAARDSVVKKLEKLGLILRVEDHRHSVGVCERCRSVVEPLVSKQWFLKIASLARPAINAVKNGQIKILPKRFEKIYFNWMENIRDWCISRQIWWGHRLPVYYCKGIQNSECRMQNGEFVSVETPTKCLYCASTNIEQDPDTLDTWFSSGQWPFTTLGWPLRQAQGKQKDSDFDYFYPTSVMETGYDILFFWVARMVMLGIYATGEIPFHTVFLHGLVRDEHGKKMSKSRGNVIDPLDVARKYGADAVRTALVFGTSPGNDINLGEHKIRGMRNFTNKLWNIGRYILSDSFKFQIPKLKKTKEDDWILTELENTKRTVTKDIENYRFGQAAEEIYDFIWHRFADKYIEHSKSRRETAQPILEEVFEESLRLLHPFMPFITEDLWQRLPNKGGESIMVSPWPD</sequence>
<dbReference type="InterPro" id="IPR014729">
    <property type="entry name" value="Rossmann-like_a/b/a_fold"/>
</dbReference>
<evidence type="ECO:0000256" key="6">
    <source>
        <dbReference type="ARBA" id="ARBA00023146"/>
    </source>
</evidence>
<dbReference type="Gene3D" id="3.90.740.10">
    <property type="entry name" value="Valyl/Leucyl/Isoleucyl-tRNA synthetase, editing domain"/>
    <property type="match status" value="1"/>
</dbReference>
<dbReference type="GO" id="GO:0005829">
    <property type="term" value="C:cytosol"/>
    <property type="evidence" value="ECO:0007669"/>
    <property type="project" value="TreeGrafter"/>
</dbReference>
<evidence type="ECO:0000256" key="3">
    <source>
        <dbReference type="ARBA" id="ARBA00022741"/>
    </source>
</evidence>
<keyword evidence="2 11" id="KW-0436">Ligase</keyword>
<dbReference type="GO" id="GO:0005524">
    <property type="term" value="F:ATP binding"/>
    <property type="evidence" value="ECO:0007669"/>
    <property type="project" value="UniProtKB-KW"/>
</dbReference>
<name>A0A1G1WHQ7_9BACT</name>
<dbReference type="InterPro" id="IPR009080">
    <property type="entry name" value="tRNAsynth_Ia_anticodon-bd"/>
</dbReference>
<evidence type="ECO:0000256" key="8">
    <source>
        <dbReference type="NCBIfam" id="TIGR00422"/>
    </source>
</evidence>
<dbReference type="FunFam" id="1.10.730.10:FF:000002">
    <property type="entry name" value="Leucine--tRNA ligase"/>
    <property type="match status" value="1"/>
</dbReference>
<dbReference type="Pfam" id="PF08264">
    <property type="entry name" value="Anticodon_1"/>
    <property type="match status" value="1"/>
</dbReference>
<dbReference type="NCBIfam" id="TIGR00422">
    <property type="entry name" value="valS"/>
    <property type="match status" value="1"/>
</dbReference>
<dbReference type="SUPFAM" id="SSF47323">
    <property type="entry name" value="Anticodon-binding domain of a subclass of class I aminoacyl-tRNA synthetases"/>
    <property type="match status" value="1"/>
</dbReference>
<dbReference type="PRINTS" id="PR00986">
    <property type="entry name" value="TRNASYNTHVAL"/>
</dbReference>
<dbReference type="NCBIfam" id="NF004349">
    <property type="entry name" value="PRK05729.1"/>
    <property type="match status" value="1"/>
</dbReference>
<proteinExistence type="predicted"/>
<dbReference type="EMBL" id="MHCU01000043">
    <property type="protein sequence ID" value="OGY27258.1"/>
    <property type="molecule type" value="Genomic_DNA"/>
</dbReference>
<dbReference type="InterPro" id="IPR013155">
    <property type="entry name" value="M/V/L/I-tRNA-synth_anticd-bd"/>
</dbReference>
<keyword evidence="3" id="KW-0547">Nucleotide-binding</keyword>
<dbReference type="Pfam" id="PF00133">
    <property type="entry name" value="tRNA-synt_1"/>
    <property type="match status" value="1"/>
</dbReference>
<dbReference type="InterPro" id="IPR009008">
    <property type="entry name" value="Val/Leu/Ile-tRNA-synth_edit"/>
</dbReference>
<organism evidence="11 12">
    <name type="scientific">Candidatus Woykebacteria bacterium RBG_19FT_COMBO_43_10</name>
    <dbReference type="NCBI Taxonomy" id="1802598"/>
    <lineage>
        <taxon>Bacteria</taxon>
        <taxon>Candidatus Woykeibacteriota</taxon>
    </lineage>
</organism>
<feature type="domain" description="Methionyl/Valyl/Leucyl/Isoleucyl-tRNA synthetase anticodon-binding" evidence="10">
    <location>
        <begin position="461"/>
        <end position="558"/>
    </location>
</feature>
<evidence type="ECO:0000256" key="5">
    <source>
        <dbReference type="ARBA" id="ARBA00022917"/>
    </source>
</evidence>
<dbReference type="InterPro" id="IPR002300">
    <property type="entry name" value="aa-tRNA-synth_Ia"/>
</dbReference>
<accession>A0A1G1WHQ7</accession>
<dbReference type="AlphaFoldDB" id="A0A1G1WHQ7"/>
<evidence type="ECO:0000259" key="9">
    <source>
        <dbReference type="Pfam" id="PF00133"/>
    </source>
</evidence>
<gene>
    <name evidence="11" type="ORF">A2Z42_00140</name>
</gene>
<dbReference type="PANTHER" id="PTHR11946:SF93">
    <property type="entry name" value="VALINE--TRNA LIGASE, CHLOROPLASTIC_MITOCHONDRIAL 2"/>
    <property type="match status" value="1"/>
</dbReference>